<protein>
    <submittedName>
        <fullName evidence="1">Uncharacterized protein</fullName>
    </submittedName>
</protein>
<keyword evidence="2" id="KW-1185">Reference proteome</keyword>
<comment type="caution">
    <text evidence="1">The sequence shown here is derived from an EMBL/GenBank/DDBJ whole genome shotgun (WGS) entry which is preliminary data.</text>
</comment>
<sequence length="104" mass="11612">MSHGQVPLIRFQTEESRVVQELSSTHRELQNDLEIGGTVFLLKATSNALNHMDSIDTVCKISGERRLFVCAIHATPVCRRHLVPITVSYKAPLVKKNAVESCLK</sequence>
<accession>A0ABU7B058</accession>
<dbReference type="Proteomes" id="UP001345963">
    <property type="component" value="Unassembled WGS sequence"/>
</dbReference>
<evidence type="ECO:0000313" key="2">
    <source>
        <dbReference type="Proteomes" id="UP001345963"/>
    </source>
</evidence>
<dbReference type="EMBL" id="JAHUTI010032333">
    <property type="protein sequence ID" value="MED6243010.1"/>
    <property type="molecule type" value="Genomic_DNA"/>
</dbReference>
<evidence type="ECO:0000313" key="1">
    <source>
        <dbReference type="EMBL" id="MED6243010.1"/>
    </source>
</evidence>
<organism evidence="1 2">
    <name type="scientific">Ataeniobius toweri</name>
    <dbReference type="NCBI Taxonomy" id="208326"/>
    <lineage>
        <taxon>Eukaryota</taxon>
        <taxon>Metazoa</taxon>
        <taxon>Chordata</taxon>
        <taxon>Craniata</taxon>
        <taxon>Vertebrata</taxon>
        <taxon>Euteleostomi</taxon>
        <taxon>Actinopterygii</taxon>
        <taxon>Neopterygii</taxon>
        <taxon>Teleostei</taxon>
        <taxon>Neoteleostei</taxon>
        <taxon>Acanthomorphata</taxon>
        <taxon>Ovalentaria</taxon>
        <taxon>Atherinomorphae</taxon>
        <taxon>Cyprinodontiformes</taxon>
        <taxon>Goodeidae</taxon>
        <taxon>Ataeniobius</taxon>
    </lineage>
</organism>
<reference evidence="1 2" key="1">
    <citation type="submission" date="2021-07" db="EMBL/GenBank/DDBJ databases">
        <authorList>
            <person name="Palmer J.M."/>
        </authorList>
    </citation>
    <scope>NUCLEOTIDE SEQUENCE [LARGE SCALE GENOMIC DNA]</scope>
    <source>
        <strain evidence="1 2">AT_MEX2019</strain>
        <tissue evidence="1">Muscle</tissue>
    </source>
</reference>
<name>A0ABU7B058_9TELE</name>
<gene>
    <name evidence="1" type="ORF">ATANTOWER_013439</name>
</gene>
<proteinExistence type="predicted"/>